<evidence type="ECO:0008006" key="3">
    <source>
        <dbReference type="Google" id="ProtNLM"/>
    </source>
</evidence>
<keyword evidence="2" id="KW-1185">Reference proteome</keyword>
<proteinExistence type="predicted"/>
<evidence type="ECO:0000313" key="1">
    <source>
        <dbReference type="EMBL" id="PSN67682.1"/>
    </source>
</evidence>
<gene>
    <name evidence="1" type="ORF">BS50DRAFT_633380</name>
</gene>
<dbReference type="GO" id="GO:0008757">
    <property type="term" value="F:S-adenosylmethionine-dependent methyltransferase activity"/>
    <property type="evidence" value="ECO:0007669"/>
    <property type="project" value="UniProtKB-ARBA"/>
</dbReference>
<dbReference type="InterPro" id="IPR029063">
    <property type="entry name" value="SAM-dependent_MTases_sf"/>
</dbReference>
<name>A0A2T2NQH2_CORCC</name>
<dbReference type="InterPro" id="IPR019410">
    <property type="entry name" value="Methyltransf_16"/>
</dbReference>
<protein>
    <recommendedName>
        <fullName evidence="3">Nicotinamide N-methyltransferase</fullName>
    </recommendedName>
</protein>
<evidence type="ECO:0000313" key="2">
    <source>
        <dbReference type="Proteomes" id="UP000240883"/>
    </source>
</evidence>
<dbReference type="SUPFAM" id="SSF53335">
    <property type="entry name" value="S-adenosyl-L-methionine-dependent methyltransferases"/>
    <property type="match status" value="1"/>
</dbReference>
<sequence length="320" mass="34568">MHPLPTHISLLHPPSHVDGPEDIFGPALGPIFTDDLQNMHGDDDEGTRVVYSPSNGAVVVGGGDGGEGGNKGEVVELATARISGEEERGKYAHYLWNAGVLVGELVSGRGEGGKEEGEEWWVDGEEEGWWDVTGEKVLELGAGVGLGGIMSALAGAEEVTITDYPAPSLLSTLRQNASHNLPPALQSRTTVQGHKWGDLTSPFACSHAGRYTRVLAADCLWMPHEHANLARSMLHFLSPQDPRARVLVVAGFHTGRAKLARFFEEAVPAEGLEVERIFEVDAEGRRRTWDAGRGGGREDVGERKKWLVVARLRRGDVRAP</sequence>
<dbReference type="EMBL" id="KZ678134">
    <property type="protein sequence ID" value="PSN67682.1"/>
    <property type="molecule type" value="Genomic_DNA"/>
</dbReference>
<dbReference type="PANTHER" id="PTHR14614">
    <property type="entry name" value="HEPATOCELLULAR CARCINOMA-ASSOCIATED ANTIGEN"/>
    <property type="match status" value="1"/>
</dbReference>
<dbReference type="PANTHER" id="PTHR14614:SF104">
    <property type="entry name" value="N-METHYLTRANSFERASE, PUTATIVE (AFU_ORTHOLOGUE AFUA_1G17750)-RELATED"/>
    <property type="match status" value="1"/>
</dbReference>
<accession>A0A2T2NQH2</accession>
<organism evidence="1 2">
    <name type="scientific">Corynespora cassiicola Philippines</name>
    <dbReference type="NCBI Taxonomy" id="1448308"/>
    <lineage>
        <taxon>Eukaryota</taxon>
        <taxon>Fungi</taxon>
        <taxon>Dikarya</taxon>
        <taxon>Ascomycota</taxon>
        <taxon>Pezizomycotina</taxon>
        <taxon>Dothideomycetes</taxon>
        <taxon>Pleosporomycetidae</taxon>
        <taxon>Pleosporales</taxon>
        <taxon>Corynesporascaceae</taxon>
        <taxon>Corynespora</taxon>
    </lineage>
</organism>
<dbReference type="Gene3D" id="3.40.50.150">
    <property type="entry name" value="Vaccinia Virus protein VP39"/>
    <property type="match status" value="1"/>
</dbReference>
<dbReference type="OrthoDB" id="407325at2759"/>
<dbReference type="Proteomes" id="UP000240883">
    <property type="component" value="Unassembled WGS sequence"/>
</dbReference>
<dbReference type="AlphaFoldDB" id="A0A2T2NQH2"/>
<dbReference type="GO" id="GO:0005737">
    <property type="term" value="C:cytoplasm"/>
    <property type="evidence" value="ECO:0007669"/>
    <property type="project" value="TreeGrafter"/>
</dbReference>
<dbReference type="Pfam" id="PF10294">
    <property type="entry name" value="Methyltransf_16"/>
    <property type="match status" value="1"/>
</dbReference>
<reference evidence="1 2" key="1">
    <citation type="journal article" date="2018" name="Front. Microbiol.">
        <title>Genome-Wide Analysis of Corynespora cassiicola Leaf Fall Disease Putative Effectors.</title>
        <authorList>
            <person name="Lopez D."/>
            <person name="Ribeiro S."/>
            <person name="Label P."/>
            <person name="Fumanal B."/>
            <person name="Venisse J.S."/>
            <person name="Kohler A."/>
            <person name="de Oliveira R.R."/>
            <person name="Labutti K."/>
            <person name="Lipzen A."/>
            <person name="Lail K."/>
            <person name="Bauer D."/>
            <person name="Ohm R.A."/>
            <person name="Barry K.W."/>
            <person name="Spatafora J."/>
            <person name="Grigoriev I.V."/>
            <person name="Martin F.M."/>
            <person name="Pujade-Renaud V."/>
        </authorList>
    </citation>
    <scope>NUCLEOTIDE SEQUENCE [LARGE SCALE GENOMIC DNA]</scope>
    <source>
        <strain evidence="1 2">Philippines</strain>
    </source>
</reference>